<reference evidence="1 2" key="1">
    <citation type="journal article" date="2018" name="Sci. Rep.">
        <title>Comparative analysis of the Pocillopora damicornis genome highlights role of immune system in coral evolution.</title>
        <authorList>
            <person name="Cunning R."/>
            <person name="Bay R.A."/>
            <person name="Gillette P."/>
            <person name="Baker A.C."/>
            <person name="Traylor-Knowles N."/>
        </authorList>
    </citation>
    <scope>NUCLEOTIDE SEQUENCE [LARGE SCALE GENOMIC DNA]</scope>
    <source>
        <strain evidence="1">RSMAS</strain>
        <tissue evidence="1">Whole animal</tissue>
    </source>
</reference>
<accession>A0A3M6U8N2</accession>
<dbReference type="Proteomes" id="UP000275408">
    <property type="component" value="Unassembled WGS sequence"/>
</dbReference>
<comment type="caution">
    <text evidence="1">The sequence shown here is derived from an EMBL/GenBank/DDBJ whole genome shotgun (WGS) entry which is preliminary data.</text>
</comment>
<proteinExistence type="predicted"/>
<dbReference type="AlphaFoldDB" id="A0A3M6U8N2"/>
<feature type="non-terminal residue" evidence="1">
    <location>
        <position position="126"/>
    </location>
</feature>
<organism evidence="1 2">
    <name type="scientific">Pocillopora damicornis</name>
    <name type="common">Cauliflower coral</name>
    <name type="synonym">Millepora damicornis</name>
    <dbReference type="NCBI Taxonomy" id="46731"/>
    <lineage>
        <taxon>Eukaryota</taxon>
        <taxon>Metazoa</taxon>
        <taxon>Cnidaria</taxon>
        <taxon>Anthozoa</taxon>
        <taxon>Hexacorallia</taxon>
        <taxon>Scleractinia</taxon>
        <taxon>Astrocoeniina</taxon>
        <taxon>Pocilloporidae</taxon>
        <taxon>Pocillopora</taxon>
    </lineage>
</organism>
<keyword evidence="2" id="KW-1185">Reference proteome</keyword>
<protein>
    <submittedName>
        <fullName evidence="1">Uncharacterized protein</fullName>
    </submittedName>
</protein>
<evidence type="ECO:0000313" key="1">
    <source>
        <dbReference type="EMBL" id="RMX50033.1"/>
    </source>
</evidence>
<evidence type="ECO:0000313" key="2">
    <source>
        <dbReference type="Proteomes" id="UP000275408"/>
    </source>
</evidence>
<name>A0A3M6U8N2_POCDA</name>
<sequence length="126" mass="14489">MLQRSQSRGLCCCLSQWEQLRSVSLSVPTSNRGKKQKITPEQFKLFEFALMHTGDDNKEQNLLINYNNILLQGFQKLSTPVSCEEYMYKQVKLLCKQGPIYIKMKGELNCFICDDNGKSSVEDDLP</sequence>
<dbReference type="EMBL" id="RCHS01002011">
    <property type="protein sequence ID" value="RMX50033.1"/>
    <property type="molecule type" value="Genomic_DNA"/>
</dbReference>
<gene>
    <name evidence="1" type="ORF">pdam_00002867</name>
</gene>